<gene>
    <name evidence="1" type="ORF">EAX61_11020</name>
</gene>
<reference evidence="1 2" key="1">
    <citation type="submission" date="2018-10" db="EMBL/GenBank/DDBJ databases">
        <title>Dokdonia luteus sp. nov., isolated from sea water.</title>
        <authorList>
            <person name="Zhou L.Y."/>
            <person name="Du Z.J."/>
        </authorList>
    </citation>
    <scope>NUCLEOTIDE SEQUENCE [LARGE SCALE GENOMIC DNA]</scope>
    <source>
        <strain evidence="1 2">SH27</strain>
    </source>
</reference>
<dbReference type="EMBL" id="REFV01000010">
    <property type="protein sequence ID" value="RMB57636.1"/>
    <property type="molecule type" value="Genomic_DNA"/>
</dbReference>
<dbReference type="OrthoDB" id="7066022at2"/>
<evidence type="ECO:0000313" key="1">
    <source>
        <dbReference type="EMBL" id="RMB57636.1"/>
    </source>
</evidence>
<evidence type="ECO:0000313" key="2">
    <source>
        <dbReference type="Proteomes" id="UP000281985"/>
    </source>
</evidence>
<sequence length="116" mass="13550">MEKNEFLTQHLFTDLKNLNETAENAEDYRFSEEDFSTIIERAEHLGIGFYTIETKLDGEKYASTTHEDLKKKATDPSWYKKAFLTFKSGNPELTYSGTYKISMKLLAKDIFKDEEE</sequence>
<dbReference type="Proteomes" id="UP000281985">
    <property type="component" value="Unassembled WGS sequence"/>
</dbReference>
<organism evidence="1 2">
    <name type="scientific">Dokdonia sinensis</name>
    <dbReference type="NCBI Taxonomy" id="2479847"/>
    <lineage>
        <taxon>Bacteria</taxon>
        <taxon>Pseudomonadati</taxon>
        <taxon>Bacteroidota</taxon>
        <taxon>Flavobacteriia</taxon>
        <taxon>Flavobacteriales</taxon>
        <taxon>Flavobacteriaceae</taxon>
        <taxon>Dokdonia</taxon>
    </lineage>
</organism>
<dbReference type="RefSeq" id="WP_121917743.1">
    <property type="nucleotide sequence ID" value="NZ_REFV01000010.1"/>
</dbReference>
<dbReference type="AlphaFoldDB" id="A0A3M0GJZ3"/>
<name>A0A3M0GJZ3_9FLAO</name>
<comment type="caution">
    <text evidence="1">The sequence shown here is derived from an EMBL/GenBank/DDBJ whole genome shotgun (WGS) entry which is preliminary data.</text>
</comment>
<proteinExistence type="predicted"/>
<accession>A0A3M0GJZ3</accession>
<protein>
    <submittedName>
        <fullName evidence="1">Uncharacterized protein</fullName>
    </submittedName>
</protein>
<keyword evidence="2" id="KW-1185">Reference proteome</keyword>